<reference evidence="3" key="1">
    <citation type="journal article" date="2020" name="Stud. Mycol.">
        <title>101 Dothideomycetes genomes: a test case for predicting lifestyles and emergence of pathogens.</title>
        <authorList>
            <person name="Haridas S."/>
            <person name="Albert R."/>
            <person name="Binder M."/>
            <person name="Bloem J."/>
            <person name="Labutti K."/>
            <person name="Salamov A."/>
            <person name="Andreopoulos B."/>
            <person name="Baker S."/>
            <person name="Barry K."/>
            <person name="Bills G."/>
            <person name="Bluhm B."/>
            <person name="Cannon C."/>
            <person name="Castanera R."/>
            <person name="Culley D."/>
            <person name="Daum C."/>
            <person name="Ezra D."/>
            <person name="Gonzalez J."/>
            <person name="Henrissat B."/>
            <person name="Kuo A."/>
            <person name="Liang C."/>
            <person name="Lipzen A."/>
            <person name="Lutzoni F."/>
            <person name="Magnuson J."/>
            <person name="Mondo S."/>
            <person name="Nolan M."/>
            <person name="Ohm R."/>
            <person name="Pangilinan J."/>
            <person name="Park H.-J."/>
            <person name="Ramirez L."/>
            <person name="Alfaro M."/>
            <person name="Sun H."/>
            <person name="Tritt A."/>
            <person name="Yoshinaga Y."/>
            <person name="Zwiers L.-H."/>
            <person name="Turgeon B."/>
            <person name="Goodwin S."/>
            <person name="Spatafora J."/>
            <person name="Crous P."/>
            <person name="Grigoriev I."/>
        </authorList>
    </citation>
    <scope>NUCLEOTIDE SEQUENCE</scope>
    <source>
        <strain evidence="3">CBS 133067</strain>
    </source>
</reference>
<dbReference type="GO" id="GO:0005737">
    <property type="term" value="C:cytoplasm"/>
    <property type="evidence" value="ECO:0007669"/>
    <property type="project" value="TreeGrafter"/>
</dbReference>
<dbReference type="Proteomes" id="UP000799772">
    <property type="component" value="Unassembled WGS sequence"/>
</dbReference>
<name>A0A9P4I4P1_9PEZI</name>
<feature type="domain" description="Serine hydrolase" evidence="2">
    <location>
        <begin position="1"/>
        <end position="205"/>
    </location>
</feature>
<dbReference type="PANTHER" id="PTHR48070:SF7">
    <property type="entry name" value="SERINE HYDROLASE FSH DOMAIN-CONTAINING PROTEIN-RELATED"/>
    <property type="match status" value="1"/>
</dbReference>
<dbReference type="OrthoDB" id="2094269at2759"/>
<dbReference type="GO" id="GO:0005634">
    <property type="term" value="C:nucleus"/>
    <property type="evidence" value="ECO:0007669"/>
    <property type="project" value="TreeGrafter"/>
</dbReference>
<accession>A0A9P4I4P1</accession>
<evidence type="ECO:0000313" key="4">
    <source>
        <dbReference type="Proteomes" id="UP000799772"/>
    </source>
</evidence>
<evidence type="ECO:0000256" key="1">
    <source>
        <dbReference type="ARBA" id="ARBA00022801"/>
    </source>
</evidence>
<keyword evidence="4" id="KW-1185">Reference proteome</keyword>
<evidence type="ECO:0000313" key="3">
    <source>
        <dbReference type="EMBL" id="KAF2093097.1"/>
    </source>
</evidence>
<protein>
    <recommendedName>
        <fullName evidence="2">Serine hydrolase domain-containing protein</fullName>
    </recommendedName>
</protein>
<dbReference type="Gene3D" id="3.40.50.1820">
    <property type="entry name" value="alpha/beta hydrolase"/>
    <property type="match status" value="1"/>
</dbReference>
<dbReference type="InterPro" id="IPR005645">
    <property type="entry name" value="FSH-like_dom"/>
</dbReference>
<organism evidence="3 4">
    <name type="scientific">Rhizodiscina lignyota</name>
    <dbReference type="NCBI Taxonomy" id="1504668"/>
    <lineage>
        <taxon>Eukaryota</taxon>
        <taxon>Fungi</taxon>
        <taxon>Dikarya</taxon>
        <taxon>Ascomycota</taxon>
        <taxon>Pezizomycotina</taxon>
        <taxon>Dothideomycetes</taxon>
        <taxon>Pleosporomycetidae</taxon>
        <taxon>Aulographales</taxon>
        <taxon>Rhizodiscinaceae</taxon>
        <taxon>Rhizodiscina</taxon>
    </lineage>
</organism>
<evidence type="ECO:0000259" key="2">
    <source>
        <dbReference type="Pfam" id="PF03959"/>
    </source>
</evidence>
<dbReference type="Pfam" id="PF03959">
    <property type="entry name" value="FSH1"/>
    <property type="match status" value="1"/>
</dbReference>
<dbReference type="PANTHER" id="PTHR48070">
    <property type="entry name" value="ESTERASE OVCA2"/>
    <property type="match status" value="1"/>
</dbReference>
<gene>
    <name evidence="3" type="ORF">NA57DRAFT_81776</name>
</gene>
<dbReference type="InterPro" id="IPR050593">
    <property type="entry name" value="LovG"/>
</dbReference>
<dbReference type="AlphaFoldDB" id="A0A9P4I4P1"/>
<proteinExistence type="predicted"/>
<keyword evidence="1" id="KW-0378">Hydrolase</keyword>
<comment type="caution">
    <text evidence="3">The sequence shown here is derived from an EMBL/GenBank/DDBJ whole genome shotgun (WGS) entry which is preliminary data.</text>
</comment>
<dbReference type="GO" id="GO:0019748">
    <property type="term" value="P:secondary metabolic process"/>
    <property type="evidence" value="ECO:0007669"/>
    <property type="project" value="TreeGrafter"/>
</dbReference>
<sequence>MRVLCLHGMGTNNDVFAMQTLALRAQLGCSSVHKFEFVEGNVEYPAAPGISTLFPSTTGYWAYFDPSSASSILQAIEDLAAYIASEGPFDGVMAFSQGAALAAMLLARPSLAPVFTFAIFICAGAPYCEKSLRRGVPRFLSPEKDGAVINVPTAHIIGRKDDLLGESIKLIDLCADGMTDREGSSVRYGVLKKVFDHGRGHEVPVAPHGVTENMAQCVQDIITKASYIQ</sequence>
<dbReference type="EMBL" id="ML978140">
    <property type="protein sequence ID" value="KAF2093097.1"/>
    <property type="molecule type" value="Genomic_DNA"/>
</dbReference>
<dbReference type="GO" id="GO:0016787">
    <property type="term" value="F:hydrolase activity"/>
    <property type="evidence" value="ECO:0007669"/>
    <property type="project" value="UniProtKB-KW"/>
</dbReference>
<dbReference type="InterPro" id="IPR029058">
    <property type="entry name" value="AB_hydrolase_fold"/>
</dbReference>
<dbReference type="SUPFAM" id="SSF53474">
    <property type="entry name" value="alpha/beta-Hydrolases"/>
    <property type="match status" value="1"/>
</dbReference>